<dbReference type="SUPFAM" id="SSF53850">
    <property type="entry name" value="Periplasmic binding protein-like II"/>
    <property type="match status" value="1"/>
</dbReference>
<dbReference type="Pfam" id="PF01842">
    <property type="entry name" value="ACT"/>
    <property type="match status" value="1"/>
</dbReference>
<dbReference type="GO" id="GO:0009094">
    <property type="term" value="P:L-phenylalanine biosynthetic process"/>
    <property type="evidence" value="ECO:0007669"/>
    <property type="project" value="UniProtKB-KW"/>
</dbReference>
<feature type="domain" description="Prephenate dehydratase" evidence="11">
    <location>
        <begin position="2"/>
        <end position="195"/>
    </location>
</feature>
<dbReference type="PROSITE" id="PS51671">
    <property type="entry name" value="ACT"/>
    <property type="match status" value="1"/>
</dbReference>
<evidence type="ECO:0000256" key="2">
    <source>
        <dbReference type="ARBA" id="ARBA00013147"/>
    </source>
</evidence>
<accession>A0A917NEZ7</accession>
<feature type="site" description="Essential for prephenate dehydratase activity" evidence="9">
    <location>
        <position position="188"/>
    </location>
</feature>
<dbReference type="PANTHER" id="PTHR21022">
    <property type="entry name" value="PREPHENATE DEHYDRATASE P PROTEIN"/>
    <property type="match status" value="1"/>
</dbReference>
<evidence type="ECO:0000256" key="1">
    <source>
        <dbReference type="ARBA" id="ARBA00004741"/>
    </source>
</evidence>
<evidence type="ECO:0000256" key="7">
    <source>
        <dbReference type="ARBA" id="ARBA00023239"/>
    </source>
</evidence>
<dbReference type="FunFam" id="3.40.190.10:FF:000034">
    <property type="entry name" value="Chorismate mutase/prephenate dehydratase"/>
    <property type="match status" value="1"/>
</dbReference>
<evidence type="ECO:0000259" key="12">
    <source>
        <dbReference type="PROSITE" id="PS51671"/>
    </source>
</evidence>
<dbReference type="Gene3D" id="3.30.70.260">
    <property type="match status" value="1"/>
</dbReference>
<evidence type="ECO:0000256" key="6">
    <source>
        <dbReference type="ARBA" id="ARBA00023222"/>
    </source>
</evidence>
<dbReference type="Pfam" id="PF00800">
    <property type="entry name" value="PDT"/>
    <property type="match status" value="1"/>
</dbReference>
<dbReference type="PIRSF" id="PIRSF001500">
    <property type="entry name" value="Chor_mut_pdt_Ppr"/>
    <property type="match status" value="1"/>
</dbReference>
<evidence type="ECO:0000256" key="8">
    <source>
        <dbReference type="ARBA" id="ARBA00047848"/>
    </source>
</evidence>
<comment type="caution">
    <text evidence="13">The sequence shown here is derived from an EMBL/GenBank/DDBJ whole genome shotgun (WGS) entry which is preliminary data.</text>
</comment>
<evidence type="ECO:0000256" key="9">
    <source>
        <dbReference type="PIRSR" id="PIRSR001500-2"/>
    </source>
</evidence>
<evidence type="ECO:0000259" key="11">
    <source>
        <dbReference type="PROSITE" id="PS51171"/>
    </source>
</evidence>
<dbReference type="PROSITE" id="PS51171">
    <property type="entry name" value="PREPHENATE_DEHYDR_3"/>
    <property type="match status" value="1"/>
</dbReference>
<dbReference type="Proteomes" id="UP000637695">
    <property type="component" value="Unassembled WGS sequence"/>
</dbReference>
<evidence type="ECO:0000256" key="10">
    <source>
        <dbReference type="RuleBase" id="RU361254"/>
    </source>
</evidence>
<dbReference type="GO" id="GO:0005737">
    <property type="term" value="C:cytoplasm"/>
    <property type="evidence" value="ECO:0007669"/>
    <property type="project" value="TreeGrafter"/>
</dbReference>
<gene>
    <name evidence="10" type="primary">pheA</name>
    <name evidence="13" type="ORF">GCM10010885_00050</name>
</gene>
<reference evidence="13" key="2">
    <citation type="submission" date="2020-09" db="EMBL/GenBank/DDBJ databases">
        <authorList>
            <person name="Sun Q."/>
            <person name="Ohkuma M."/>
        </authorList>
    </citation>
    <scope>NUCLEOTIDE SEQUENCE</scope>
    <source>
        <strain evidence="13">JCM 18487</strain>
    </source>
</reference>
<evidence type="ECO:0000256" key="4">
    <source>
        <dbReference type="ARBA" id="ARBA00022605"/>
    </source>
</evidence>
<keyword evidence="4 10" id="KW-0028">Amino-acid biosynthesis</keyword>
<dbReference type="PROSITE" id="PS00858">
    <property type="entry name" value="PREPHENATE_DEHYDR_2"/>
    <property type="match status" value="1"/>
</dbReference>
<comment type="pathway">
    <text evidence="1 10">Amino-acid biosynthesis; L-phenylalanine biosynthesis; phenylpyruvate from prephenate: step 1/1.</text>
</comment>
<reference evidence="13" key="1">
    <citation type="journal article" date="2014" name="Int. J. Syst. Evol. Microbiol.">
        <title>Complete genome sequence of Corynebacterium casei LMG S-19264T (=DSM 44701T), isolated from a smear-ripened cheese.</title>
        <authorList>
            <consortium name="US DOE Joint Genome Institute (JGI-PGF)"/>
            <person name="Walter F."/>
            <person name="Albersmeier A."/>
            <person name="Kalinowski J."/>
            <person name="Ruckert C."/>
        </authorList>
    </citation>
    <scope>NUCLEOTIDE SEQUENCE</scope>
    <source>
        <strain evidence="13">JCM 18487</strain>
    </source>
</reference>
<dbReference type="SUPFAM" id="SSF55021">
    <property type="entry name" value="ACT-like"/>
    <property type="match status" value="1"/>
</dbReference>
<evidence type="ECO:0000313" key="14">
    <source>
        <dbReference type="Proteomes" id="UP000637695"/>
    </source>
</evidence>
<dbReference type="EMBL" id="BMOY01000001">
    <property type="protein sequence ID" value="GGI94536.1"/>
    <property type="molecule type" value="Genomic_DNA"/>
</dbReference>
<dbReference type="InterPro" id="IPR018528">
    <property type="entry name" value="Preph_deHydtase_CS"/>
</dbReference>
<comment type="catalytic activity">
    <reaction evidence="8 10">
        <text>prephenate + H(+) = 3-phenylpyruvate + CO2 + H2O</text>
        <dbReference type="Rhea" id="RHEA:21648"/>
        <dbReference type="ChEBI" id="CHEBI:15377"/>
        <dbReference type="ChEBI" id="CHEBI:15378"/>
        <dbReference type="ChEBI" id="CHEBI:16526"/>
        <dbReference type="ChEBI" id="CHEBI:18005"/>
        <dbReference type="ChEBI" id="CHEBI:29934"/>
        <dbReference type="EC" id="4.2.1.51"/>
    </reaction>
</comment>
<dbReference type="InterPro" id="IPR001086">
    <property type="entry name" value="Preph_deHydtase"/>
</dbReference>
<sequence>MPLYYFGPVATFTHDAAGRFANMLPEVGDVLVPMATPSQVIQQVGAASDAAFGCVPLENSTEGSVRESWDTLAREVRRQTACGQPAPQLVAALTLRIEQHLLTFGEPDLSQVREVMSHPQALAQCREWLEQNLPHARQTAVASTADAARIVRETADPGLAAIGPRKAADVYGLCCRAERIQTFRDNMTRFGLLARTDHARAATTSRLQERLRELAGADAWTLALLLAGIENRPGGLMSALRPLHDEGFNLTRIESRPSGQRLGEYVFFLDVQWPADQPEPAASFAWRRVQNAWAQAGITVTSLGWFPDLGVFP</sequence>
<keyword evidence="6 10" id="KW-0584">Phenylalanine biosynthesis</keyword>
<dbReference type="InterPro" id="IPR045865">
    <property type="entry name" value="ACT-like_dom_sf"/>
</dbReference>
<keyword evidence="7 10" id="KW-0456">Lyase</keyword>
<dbReference type="InterPro" id="IPR008242">
    <property type="entry name" value="Chor_mutase/pphenate_deHydtase"/>
</dbReference>
<protein>
    <recommendedName>
        <fullName evidence="3 10">Prephenate dehydratase</fullName>
        <shortName evidence="10">PDT</shortName>
        <ecNumber evidence="2 10">4.2.1.51</ecNumber>
    </recommendedName>
</protein>
<dbReference type="CDD" id="cd13630">
    <property type="entry name" value="PBP2_PDT_1"/>
    <property type="match status" value="1"/>
</dbReference>
<name>A0A917NEZ7_9BACL</name>
<dbReference type="PANTHER" id="PTHR21022:SF19">
    <property type="entry name" value="PREPHENATE DEHYDRATASE-RELATED"/>
    <property type="match status" value="1"/>
</dbReference>
<organism evidence="13 14">
    <name type="scientific">Alicyclobacillus cellulosilyticus</name>
    <dbReference type="NCBI Taxonomy" id="1003997"/>
    <lineage>
        <taxon>Bacteria</taxon>
        <taxon>Bacillati</taxon>
        <taxon>Bacillota</taxon>
        <taxon>Bacilli</taxon>
        <taxon>Bacillales</taxon>
        <taxon>Alicyclobacillaceae</taxon>
        <taxon>Alicyclobacillus</taxon>
    </lineage>
</organism>
<keyword evidence="5 10" id="KW-0057">Aromatic amino acid biosynthesis</keyword>
<evidence type="ECO:0000256" key="3">
    <source>
        <dbReference type="ARBA" id="ARBA00021872"/>
    </source>
</evidence>
<evidence type="ECO:0000256" key="5">
    <source>
        <dbReference type="ARBA" id="ARBA00023141"/>
    </source>
</evidence>
<feature type="domain" description="ACT" evidence="12">
    <location>
        <begin position="224"/>
        <end position="305"/>
    </location>
</feature>
<dbReference type="AlphaFoldDB" id="A0A917NEZ7"/>
<dbReference type="Gene3D" id="3.40.190.10">
    <property type="entry name" value="Periplasmic binding protein-like II"/>
    <property type="match status" value="2"/>
</dbReference>
<dbReference type="RefSeq" id="WP_188880412.1">
    <property type="nucleotide sequence ID" value="NZ_BMOY01000001.1"/>
</dbReference>
<evidence type="ECO:0000313" key="13">
    <source>
        <dbReference type="EMBL" id="GGI94536.1"/>
    </source>
</evidence>
<dbReference type="CDD" id="cd04905">
    <property type="entry name" value="ACT_CM-PDT"/>
    <property type="match status" value="1"/>
</dbReference>
<dbReference type="InterPro" id="IPR002912">
    <property type="entry name" value="ACT_dom"/>
</dbReference>
<proteinExistence type="predicted"/>
<dbReference type="EC" id="4.2.1.51" evidence="2 10"/>
<keyword evidence="14" id="KW-1185">Reference proteome</keyword>
<dbReference type="GO" id="GO:0004664">
    <property type="term" value="F:prephenate dehydratase activity"/>
    <property type="evidence" value="ECO:0007669"/>
    <property type="project" value="UniProtKB-UniRule"/>
</dbReference>